<keyword evidence="4" id="KW-1185">Reference proteome</keyword>
<dbReference type="InterPro" id="IPR040803">
    <property type="entry name" value="MfnD_preATP-grasp"/>
</dbReference>
<protein>
    <submittedName>
        <fullName evidence="3">ATP-utilizing protein</fullName>
    </submittedName>
</protein>
<evidence type="ECO:0000256" key="1">
    <source>
        <dbReference type="PROSITE-ProRule" id="PRU00409"/>
    </source>
</evidence>
<dbReference type="OrthoDB" id="133985at2157"/>
<evidence type="ECO:0000313" key="3">
    <source>
        <dbReference type="EMBL" id="RAO79407.1"/>
    </source>
</evidence>
<dbReference type="Proteomes" id="UP000249782">
    <property type="component" value="Unassembled WGS sequence"/>
</dbReference>
<proteinExistence type="predicted"/>
<dbReference type="EMBL" id="QLOE01000003">
    <property type="protein sequence ID" value="RAO79407.1"/>
    <property type="molecule type" value="Genomic_DNA"/>
</dbReference>
<gene>
    <name evidence="3" type="ORF">DPC56_03630</name>
</gene>
<evidence type="ECO:0000259" key="2">
    <source>
        <dbReference type="PROSITE" id="PS50975"/>
    </source>
</evidence>
<sequence length="322" mass="35817">MNLLVFEYATATGIQDPSILIEGKSMLEALLQDLWEFKPSYLIFENFTDLLDYPNPIILREDLYSWVEENASEFDAALFIAPEENMELYKLTRLLESEGVQIMGSASEAVLICSDKRETYNALKGRVPLIETYELDDVNFTGKMVVKPIDGVACQGIKIIESSEELEKVIVSSDPRMIVQNFVEGEPVSVSILSNGETSLPLSLNKQNIEYNDSTLEYNGGITPFEHEMAADALSVAKRAVESIEGLRGYVGVDLILSDKIYVVELNSRITTPYIALRKLIDINLGKAIIGAVDGKMPKEWNINGVAEFKKGKDSMIIDIIG</sequence>
<dbReference type="GO" id="GO:0005524">
    <property type="term" value="F:ATP binding"/>
    <property type="evidence" value="ECO:0007669"/>
    <property type="project" value="UniProtKB-UniRule"/>
</dbReference>
<name>A0A328P9W9_9EURY</name>
<comment type="caution">
    <text evidence="3">The sequence shown here is derived from an EMBL/GenBank/DDBJ whole genome shotgun (WGS) entry which is preliminary data.</text>
</comment>
<dbReference type="RefSeq" id="WP_112093695.1">
    <property type="nucleotide sequence ID" value="NZ_QLOE01000003.1"/>
</dbReference>
<dbReference type="AlphaFoldDB" id="A0A328P9W9"/>
<dbReference type="InterPro" id="IPR024710">
    <property type="entry name" value="MfnD"/>
</dbReference>
<feature type="domain" description="ATP-grasp" evidence="2">
    <location>
        <begin position="117"/>
        <end position="294"/>
    </location>
</feature>
<dbReference type="Gene3D" id="3.30.470.20">
    <property type="entry name" value="ATP-grasp fold, B domain"/>
    <property type="match status" value="1"/>
</dbReference>
<dbReference type="Gene3D" id="3.40.50.11770">
    <property type="match status" value="1"/>
</dbReference>
<dbReference type="Pfam" id="PF18301">
    <property type="entry name" value="preATP-grasp_3"/>
    <property type="match status" value="1"/>
</dbReference>
<keyword evidence="1" id="KW-0547">Nucleotide-binding</keyword>
<dbReference type="Gene3D" id="2.30.36.100">
    <property type="match status" value="1"/>
</dbReference>
<dbReference type="InterPro" id="IPR003806">
    <property type="entry name" value="ATP-grasp_PylC-type"/>
</dbReference>
<dbReference type="PIRSF" id="PIRSF016766">
    <property type="entry name" value="UCP016766_ATPgrasp"/>
    <property type="match status" value="1"/>
</dbReference>
<organism evidence="3 4">
    <name type="scientific">Methanothermobacter tenebrarum</name>
    <dbReference type="NCBI Taxonomy" id="680118"/>
    <lineage>
        <taxon>Archaea</taxon>
        <taxon>Methanobacteriati</taxon>
        <taxon>Methanobacteriota</taxon>
        <taxon>Methanomada group</taxon>
        <taxon>Methanobacteria</taxon>
        <taxon>Methanobacteriales</taxon>
        <taxon>Methanobacteriaceae</taxon>
        <taxon>Methanothermobacter</taxon>
    </lineage>
</organism>
<dbReference type="GO" id="GO:0046872">
    <property type="term" value="F:metal ion binding"/>
    <property type="evidence" value="ECO:0007669"/>
    <property type="project" value="InterPro"/>
</dbReference>
<accession>A0A328P9W9</accession>
<dbReference type="SUPFAM" id="SSF56059">
    <property type="entry name" value="Glutathione synthetase ATP-binding domain-like"/>
    <property type="match status" value="1"/>
</dbReference>
<reference evidence="3 4" key="1">
    <citation type="submission" date="2018-06" db="EMBL/GenBank/DDBJ databases">
        <title>Draft genome sequence of hyperthermophilic methanogen Methanothermobacter tenebrarum sp. MCM-B 1447.</title>
        <authorList>
            <person name="Pore S.D."/>
            <person name="Dagar S."/>
            <person name="Dhakephalkar P.K."/>
        </authorList>
    </citation>
    <scope>NUCLEOTIDE SEQUENCE [LARGE SCALE GENOMIC DNA]</scope>
    <source>
        <strain evidence="3 4">MCM B 1447</strain>
    </source>
</reference>
<evidence type="ECO:0000313" key="4">
    <source>
        <dbReference type="Proteomes" id="UP000249782"/>
    </source>
</evidence>
<dbReference type="InterPro" id="IPR011761">
    <property type="entry name" value="ATP-grasp"/>
</dbReference>
<dbReference type="PROSITE" id="PS50975">
    <property type="entry name" value="ATP_GRASP"/>
    <property type="match status" value="1"/>
</dbReference>
<dbReference type="Pfam" id="PF02655">
    <property type="entry name" value="ATP-grasp_3"/>
    <property type="match status" value="1"/>
</dbReference>
<keyword evidence="1" id="KW-0067">ATP-binding</keyword>